<feature type="transmembrane region" description="Helical" evidence="5">
    <location>
        <begin position="420"/>
        <end position="441"/>
    </location>
</feature>
<feature type="transmembrane region" description="Helical" evidence="5">
    <location>
        <begin position="99"/>
        <end position="116"/>
    </location>
</feature>
<evidence type="ECO:0000256" key="1">
    <source>
        <dbReference type="ARBA" id="ARBA00004141"/>
    </source>
</evidence>
<keyword evidence="8" id="KW-1185">Reference proteome</keyword>
<keyword evidence="4 5" id="KW-0472">Membrane</keyword>
<protein>
    <recommendedName>
        <fullName evidence="6">Major facilitator superfamily (MFS) profile domain-containing protein</fullName>
    </recommendedName>
</protein>
<dbReference type="Gene3D" id="1.20.1250.20">
    <property type="entry name" value="MFS general substrate transporter like domains"/>
    <property type="match status" value="1"/>
</dbReference>
<gene>
    <name evidence="7" type="ORF">GSTUAT00007327001</name>
</gene>
<dbReference type="Proteomes" id="UP001412239">
    <property type="component" value="Unassembled WGS sequence"/>
</dbReference>
<feature type="transmembrane region" description="Helical" evidence="5">
    <location>
        <begin position="448"/>
        <end position="471"/>
    </location>
</feature>
<dbReference type="GO" id="GO:0022857">
    <property type="term" value="F:transmembrane transporter activity"/>
    <property type="evidence" value="ECO:0007669"/>
    <property type="project" value="InterPro"/>
</dbReference>
<comment type="subcellular location">
    <subcellularLocation>
        <location evidence="1">Membrane</location>
        <topology evidence="1">Multi-pass membrane protein</topology>
    </subcellularLocation>
</comment>
<dbReference type="GO" id="GO:0005886">
    <property type="term" value="C:plasma membrane"/>
    <property type="evidence" value="ECO:0007669"/>
    <property type="project" value="TreeGrafter"/>
</dbReference>
<feature type="transmembrane region" description="Helical" evidence="5">
    <location>
        <begin position="61"/>
        <end position="79"/>
    </location>
</feature>
<feature type="domain" description="Major facilitator superfamily (MFS) profile" evidence="6">
    <location>
        <begin position="63"/>
        <end position="502"/>
    </location>
</feature>
<feature type="transmembrane region" description="Helical" evidence="5">
    <location>
        <begin position="388"/>
        <end position="408"/>
    </location>
</feature>
<dbReference type="Pfam" id="PF07690">
    <property type="entry name" value="MFS_1"/>
    <property type="match status" value="1"/>
</dbReference>
<dbReference type="SUPFAM" id="SSF103473">
    <property type="entry name" value="MFS general substrate transporter"/>
    <property type="match status" value="1"/>
</dbReference>
<dbReference type="PANTHER" id="PTHR23502">
    <property type="entry name" value="MAJOR FACILITATOR SUPERFAMILY"/>
    <property type="match status" value="1"/>
</dbReference>
<feature type="transmembrane region" description="Helical" evidence="5">
    <location>
        <begin position="158"/>
        <end position="176"/>
    </location>
</feature>
<feature type="transmembrane region" description="Helical" evidence="5">
    <location>
        <begin position="188"/>
        <end position="209"/>
    </location>
</feature>
<feature type="transmembrane region" description="Helical" evidence="5">
    <location>
        <begin position="346"/>
        <end position="367"/>
    </location>
</feature>
<dbReference type="EMBL" id="LN891125">
    <property type="protein sequence ID" value="CUS08562.1"/>
    <property type="molecule type" value="Genomic_DNA"/>
</dbReference>
<evidence type="ECO:0000256" key="5">
    <source>
        <dbReference type="SAM" id="Phobius"/>
    </source>
</evidence>
<evidence type="ECO:0000256" key="3">
    <source>
        <dbReference type="ARBA" id="ARBA00022989"/>
    </source>
</evidence>
<dbReference type="AlphaFoldDB" id="A0A292PLL1"/>
<evidence type="ECO:0000313" key="8">
    <source>
        <dbReference type="Proteomes" id="UP001412239"/>
    </source>
</evidence>
<sequence length="523" mass="58540">MSKEEAEQNQPSIEKGVPAYDNQHEIGFVKEYTPAKDGIELHPKPTADPLDPLNFPRWQKWTALGVVMWMYFLFTYITTTTVPSFPLLQEQYSITYSQVNWTVALPALGLSVGPLIWSSLSDIYGRRIILITGTTIALVATIGSAVAKKYSSYMAARFFQGLGVAPASTVGMAVVNDLFFEHERGQKLGLWVLAIDMGLLVGPLIGGFVSLVDQYWVAWLTAILFAVLLVAELLFFPETLYPRRLMLSQLPTSPKPHPNSEKTVTVPASGDIARTRQLPFLNIWMVPGIEHPKPWDTLVRFIKMWTFPNVVVAVMVYCFSWYWWIMSVITYLPLAYPNYRPQIQGLLYGGMILGTLFSEILCSGTLGDWIIIKLAKNNNNVRVAEMRLWLLYPAVVITSVGLIVWGISVDKGYHWMVGQVALFLVAAGIQMGNTAVCAYVVDCYPLHAMSVISFYVVLLNLSAFANPFYIAPWCDTVGFTWTFATQGIITAFVAIPATCALHVFGKGWREWRGAPEWISPEYA</sequence>
<feature type="transmembrane region" description="Helical" evidence="5">
    <location>
        <begin position="128"/>
        <end position="146"/>
    </location>
</feature>
<dbReference type="PROSITE" id="PS50850">
    <property type="entry name" value="MFS"/>
    <property type="match status" value="1"/>
</dbReference>
<accession>A0A292PLL1</accession>
<feature type="transmembrane region" description="Helical" evidence="5">
    <location>
        <begin position="215"/>
        <end position="236"/>
    </location>
</feature>
<dbReference type="InterPro" id="IPR020846">
    <property type="entry name" value="MFS_dom"/>
</dbReference>
<feature type="transmembrane region" description="Helical" evidence="5">
    <location>
        <begin position="310"/>
        <end position="334"/>
    </location>
</feature>
<keyword evidence="3 5" id="KW-1133">Transmembrane helix</keyword>
<keyword evidence="2 5" id="KW-0812">Transmembrane</keyword>
<dbReference type="InterPro" id="IPR011701">
    <property type="entry name" value="MFS"/>
</dbReference>
<dbReference type="PANTHER" id="PTHR23502:SF139">
    <property type="entry name" value="MAJOR FACILITATOR SUPERFAMILY (MFS) PROFILE DOMAIN-CONTAINING PROTEIN-RELATED"/>
    <property type="match status" value="1"/>
</dbReference>
<organism evidence="7 8">
    <name type="scientific">Tuber aestivum</name>
    <name type="common">summer truffle</name>
    <dbReference type="NCBI Taxonomy" id="59557"/>
    <lineage>
        <taxon>Eukaryota</taxon>
        <taxon>Fungi</taxon>
        <taxon>Dikarya</taxon>
        <taxon>Ascomycota</taxon>
        <taxon>Pezizomycotina</taxon>
        <taxon>Pezizomycetes</taxon>
        <taxon>Pezizales</taxon>
        <taxon>Tuberaceae</taxon>
        <taxon>Tuber</taxon>
    </lineage>
</organism>
<evidence type="ECO:0000256" key="4">
    <source>
        <dbReference type="ARBA" id="ARBA00023136"/>
    </source>
</evidence>
<evidence type="ECO:0000313" key="7">
    <source>
        <dbReference type="EMBL" id="CUS08562.1"/>
    </source>
</evidence>
<name>A0A292PLL1_9PEZI</name>
<dbReference type="InterPro" id="IPR036259">
    <property type="entry name" value="MFS_trans_sf"/>
</dbReference>
<proteinExistence type="predicted"/>
<feature type="transmembrane region" description="Helical" evidence="5">
    <location>
        <begin position="483"/>
        <end position="504"/>
    </location>
</feature>
<evidence type="ECO:0000256" key="2">
    <source>
        <dbReference type="ARBA" id="ARBA00022692"/>
    </source>
</evidence>
<reference evidence="7" key="1">
    <citation type="submission" date="2015-10" db="EMBL/GenBank/DDBJ databases">
        <authorList>
            <person name="Regsiter A."/>
            <person name="william w."/>
        </authorList>
    </citation>
    <scope>NUCLEOTIDE SEQUENCE</scope>
    <source>
        <strain evidence="7">Montdore</strain>
    </source>
</reference>
<evidence type="ECO:0000259" key="6">
    <source>
        <dbReference type="PROSITE" id="PS50850"/>
    </source>
</evidence>